<dbReference type="Gene3D" id="1.10.287.1490">
    <property type="match status" value="1"/>
</dbReference>
<dbReference type="GeneID" id="14887905"/>
<evidence type="ECO:0000313" key="2">
    <source>
        <dbReference type="EMBL" id="ELP88923.1"/>
    </source>
</evidence>
<keyword evidence="1" id="KW-0175">Coiled coil</keyword>
<dbReference type="RefSeq" id="XP_004255694.1">
    <property type="nucleotide sequence ID" value="XM_004255646.1"/>
</dbReference>
<feature type="coiled-coil region" evidence="1">
    <location>
        <begin position="167"/>
        <end position="375"/>
    </location>
</feature>
<protein>
    <submittedName>
        <fullName evidence="2">GRIP domain containing protein RUD3, putative</fullName>
    </submittedName>
</protein>
<dbReference type="Proteomes" id="UP000014680">
    <property type="component" value="Unassembled WGS sequence"/>
</dbReference>
<dbReference type="OMA" id="HEREALC"/>
<dbReference type="KEGG" id="eiv:EIN_357460"/>
<evidence type="ECO:0000313" key="3">
    <source>
        <dbReference type="Proteomes" id="UP000014680"/>
    </source>
</evidence>
<reference evidence="2 3" key="1">
    <citation type="submission" date="2012-10" db="EMBL/GenBank/DDBJ databases">
        <authorList>
            <person name="Zafar N."/>
            <person name="Inman J."/>
            <person name="Hall N."/>
            <person name="Lorenzi H."/>
            <person name="Caler E."/>
        </authorList>
    </citation>
    <scope>NUCLEOTIDE SEQUENCE [LARGE SCALE GENOMIC DNA]</scope>
    <source>
        <strain evidence="2 3">IP1</strain>
    </source>
</reference>
<name>L7FNU8_ENTIV</name>
<evidence type="ECO:0000256" key="1">
    <source>
        <dbReference type="SAM" id="Coils"/>
    </source>
</evidence>
<gene>
    <name evidence="2" type="ORF">EIN_357460</name>
</gene>
<dbReference type="EMBL" id="KB206687">
    <property type="protein sequence ID" value="ELP88923.1"/>
    <property type="molecule type" value="Genomic_DNA"/>
</dbReference>
<organism evidence="2 3">
    <name type="scientific">Entamoeba invadens IP1</name>
    <dbReference type="NCBI Taxonomy" id="370355"/>
    <lineage>
        <taxon>Eukaryota</taxon>
        <taxon>Amoebozoa</taxon>
        <taxon>Evosea</taxon>
        <taxon>Archamoebae</taxon>
        <taxon>Mastigamoebida</taxon>
        <taxon>Entamoebidae</taxon>
        <taxon>Entamoeba</taxon>
    </lineage>
</organism>
<keyword evidence="3" id="KW-1185">Reference proteome</keyword>
<sequence length="527" mass="62407">MSFLGRVSSHDKDGEIRRLETELKSKQKEIDTLDKDKQNYLDDIKQLQKTQVSHEKTIDEKNKEIQKIQNNLIKTKHDLMENNNLVEQLKKEIEIIKKDNYSWSIYLNENKKVIEKQKEEIESLKSQLQSYKDRANDYTTKYIYEKKRADDFDKVLTIERTNFKYEKVQLKKRNEDLEDIIKQHQNSCKSFVESSNVIIQKMKNEITQITNEKNKLEKNNSELALENINIWKEFNDLIYKIEQQQNKEKEWKKNLKISKNQQFEAQKKKEEIMTIFENDNKELIKKQILKQVEELEITKYYYIDAKNDIEEKLDKNEKKIKEMKSERDCDKSTITKLEKENKECLKKVELLEKEVEVYKQKIEKSQEDLKIVENAESQQSHNKENVIKNQKIKIIPLEVPMAIFHFGGTFTHIINETPIEIAIEAGTAEPHTIIYEKDGVSHTLQISSQKVEGTEKRGFDLIKTVWVDKQFVGQSVTIFINIDILKENYNVPVVVPDTQTSYNLGELGFFNKETQKRGNLVMILKIV</sequence>
<proteinExistence type="predicted"/>
<dbReference type="VEuPathDB" id="AmoebaDB:EIN_357460"/>
<accession>L7FNU8</accession>
<dbReference type="AlphaFoldDB" id="L7FNU8"/>
<feature type="coiled-coil region" evidence="1">
    <location>
        <begin position="9"/>
        <end position="141"/>
    </location>
</feature>